<dbReference type="Pfam" id="PF05762">
    <property type="entry name" value="VWA_CoxE"/>
    <property type="match status" value="1"/>
</dbReference>
<proteinExistence type="predicted"/>
<reference evidence="1 2" key="1">
    <citation type="submission" date="2020-10" db="EMBL/GenBank/DDBJ databases">
        <title>Connecting structure to function with the recovery of over 1000 high-quality activated sludge metagenome-assembled genomes encoding full-length rRNA genes using long-read sequencing.</title>
        <authorList>
            <person name="Singleton C.M."/>
            <person name="Petriglieri F."/>
            <person name="Kristensen J.M."/>
            <person name="Kirkegaard R.H."/>
            <person name="Michaelsen T.Y."/>
            <person name="Andersen M.H."/>
            <person name="Karst S.M."/>
            <person name="Dueholm M.S."/>
            <person name="Nielsen P.H."/>
            <person name="Albertsen M."/>
        </authorList>
    </citation>
    <scope>NUCLEOTIDE SEQUENCE [LARGE SCALE GENOMIC DNA]</scope>
    <source>
        <strain evidence="1">Lyne_18-Q3-R50-59_MAXAC.006</strain>
    </source>
</reference>
<evidence type="ECO:0000313" key="1">
    <source>
        <dbReference type="EMBL" id="MBK9296486.1"/>
    </source>
</evidence>
<dbReference type="PANTHER" id="PTHR39338:SF6">
    <property type="entry name" value="BLL5662 PROTEIN"/>
    <property type="match status" value="1"/>
</dbReference>
<dbReference type="InterPro" id="IPR011195">
    <property type="entry name" value="UCP010256"/>
</dbReference>
<dbReference type="EMBL" id="JADJZA010000002">
    <property type="protein sequence ID" value="MBK9296486.1"/>
    <property type="molecule type" value="Genomic_DNA"/>
</dbReference>
<accession>A0A936TCH2</accession>
<gene>
    <name evidence="1" type="ORF">IPN02_06445</name>
</gene>
<organism evidence="1 2">
    <name type="scientific">Candidatus Neomicrothrix subdominans</name>
    <dbReference type="NCBI Taxonomy" id="2954438"/>
    <lineage>
        <taxon>Bacteria</taxon>
        <taxon>Bacillati</taxon>
        <taxon>Actinomycetota</taxon>
        <taxon>Acidimicrobiia</taxon>
        <taxon>Acidimicrobiales</taxon>
        <taxon>Microthrixaceae</taxon>
        <taxon>Candidatus Neomicrothrix</taxon>
    </lineage>
</organism>
<dbReference type="InterPro" id="IPR008912">
    <property type="entry name" value="Uncharacterised_CoxE"/>
</dbReference>
<name>A0A936TCH2_9ACTN</name>
<dbReference type="PIRSF" id="PIRSF010256">
    <property type="entry name" value="CoxE_vWa"/>
    <property type="match status" value="1"/>
</dbReference>
<dbReference type="AlphaFoldDB" id="A0A936TCH2"/>
<dbReference type="CDD" id="cd00198">
    <property type="entry name" value="vWFA"/>
    <property type="match status" value="1"/>
</dbReference>
<dbReference type="PANTHER" id="PTHR39338">
    <property type="entry name" value="BLL5662 PROTEIN-RELATED"/>
    <property type="match status" value="1"/>
</dbReference>
<protein>
    <submittedName>
        <fullName evidence="1">VWA domain-containing protein</fullName>
    </submittedName>
</protein>
<evidence type="ECO:0000313" key="2">
    <source>
        <dbReference type="Proteomes" id="UP000727993"/>
    </source>
</evidence>
<dbReference type="SUPFAM" id="SSF53300">
    <property type="entry name" value="vWA-like"/>
    <property type="match status" value="1"/>
</dbReference>
<sequence length="381" mass="41144">MPAQPTSFEAWASELATLLRDREVAVPVDALITFVAALGEVGALGRATVHDAGLATLLRSPDDRPAFDQAFAQWWDGTPGAPPAGDDATPEVELAFDQDEGNGTADDEAGDDPSEALRFSAAERLRHVDLAQCSPAELDELHRLISLIALRPVERRTRRRRPAQRSGDRIDLRRTLRATVASDGDVLAWHRSRPRQRPRKVVLLIDVSGSMEPYSRGLLRFAHAAVSGSGRTGVKVEAFAVGTRLTRLTRELSEPNPDAALGLATDATRDFSGGTRLGDTLAQFVSDWGAPGIARGAEVVVLSDGWDRGDAALLDDTMARLALLARRVIWVNPLRASPGYAPLARGMATALPHVDEFVDGHSFGSLENLAELLGQRRFGVY</sequence>
<comment type="caution">
    <text evidence="1">The sequence shown here is derived from an EMBL/GenBank/DDBJ whole genome shotgun (WGS) entry which is preliminary data.</text>
</comment>
<dbReference type="InterPro" id="IPR036465">
    <property type="entry name" value="vWFA_dom_sf"/>
</dbReference>
<dbReference type="Proteomes" id="UP000727993">
    <property type="component" value="Unassembled WGS sequence"/>
</dbReference>
<dbReference type="Gene3D" id="3.40.50.410">
    <property type="entry name" value="von Willebrand factor, type A domain"/>
    <property type="match status" value="1"/>
</dbReference>